<evidence type="ECO:0000313" key="2">
    <source>
        <dbReference type="EMBL" id="WOC11444.1"/>
    </source>
</evidence>
<accession>A0AA97CSD7</accession>
<proteinExistence type="predicted"/>
<dbReference type="AlphaFoldDB" id="A0AA97CSD7"/>
<feature type="region of interest" description="Disordered" evidence="1">
    <location>
        <begin position="1"/>
        <end position="27"/>
    </location>
</feature>
<evidence type="ECO:0000256" key="1">
    <source>
        <dbReference type="SAM" id="MobiDB-lite"/>
    </source>
</evidence>
<gene>
    <name evidence="2" type="ORF">MP11Mi_05120</name>
</gene>
<dbReference type="EMBL" id="CP128986">
    <property type="protein sequence ID" value="WOC11444.1"/>
    <property type="molecule type" value="Genomic_DNA"/>
</dbReference>
<sequence length="39" mass="4204">MNAAACGPKWSARAGESSDESYPPCIDIGDRYARRESNA</sequence>
<reference evidence="2" key="1">
    <citation type="submission" date="2023-06" db="EMBL/GenBank/DDBJ databases">
        <title>Gordonia sp. nov. and Pseudochrobactrum sp. nov., two species isolated from the burying beetle Nicrophorus vespilloides.</title>
        <authorList>
            <person name="Poehlein A."/>
            <person name="Guzman J."/>
            <person name="Daniel R."/>
            <person name="Vilcinskas A."/>
        </authorList>
    </citation>
    <scope>NUCLEOTIDE SEQUENCE</scope>
    <source>
        <strain evidence="2">MP11Mi</strain>
    </source>
</reference>
<organism evidence="2">
    <name type="scientific">Gordonia sp. MP11Mi</name>
    <dbReference type="NCBI Taxonomy" id="3022769"/>
    <lineage>
        <taxon>Bacteria</taxon>
        <taxon>Bacillati</taxon>
        <taxon>Actinomycetota</taxon>
        <taxon>Actinomycetes</taxon>
        <taxon>Mycobacteriales</taxon>
        <taxon>Gordoniaceae</taxon>
        <taxon>Gordonia</taxon>
    </lineage>
</organism>
<name>A0AA97CSD7_9ACTN</name>
<protein>
    <submittedName>
        <fullName evidence="2">Uncharacterized protein</fullName>
    </submittedName>
</protein>